<protein>
    <submittedName>
        <fullName evidence="8">PLDc N-terminal domain-containing protein</fullName>
    </submittedName>
</protein>
<name>A0A9X1QLZ2_9CORY</name>
<dbReference type="GO" id="GO:0005886">
    <property type="term" value="C:plasma membrane"/>
    <property type="evidence" value="ECO:0007669"/>
    <property type="project" value="UniProtKB-SubCell"/>
</dbReference>
<evidence type="ECO:0000256" key="6">
    <source>
        <dbReference type="SAM" id="Phobius"/>
    </source>
</evidence>
<dbReference type="InterPro" id="IPR027379">
    <property type="entry name" value="CLS_N"/>
</dbReference>
<keyword evidence="4 6" id="KW-1133">Transmembrane helix</keyword>
<keyword evidence="3 6" id="KW-0812">Transmembrane</keyword>
<dbReference type="AlphaFoldDB" id="A0A9X1QLZ2"/>
<evidence type="ECO:0000256" key="5">
    <source>
        <dbReference type="ARBA" id="ARBA00023136"/>
    </source>
</evidence>
<proteinExistence type="predicted"/>
<feature type="transmembrane region" description="Helical" evidence="6">
    <location>
        <begin position="49"/>
        <end position="68"/>
    </location>
</feature>
<keyword evidence="2" id="KW-1003">Cell membrane</keyword>
<dbReference type="RefSeq" id="WP_236117502.1">
    <property type="nucleotide sequence ID" value="NZ_JAKGSI010000001.1"/>
</dbReference>
<comment type="caution">
    <text evidence="8">The sequence shown here is derived from an EMBL/GenBank/DDBJ whole genome shotgun (WGS) entry which is preliminary data.</text>
</comment>
<evidence type="ECO:0000313" key="9">
    <source>
        <dbReference type="Proteomes" id="UP001139336"/>
    </source>
</evidence>
<dbReference type="Proteomes" id="UP001139336">
    <property type="component" value="Unassembled WGS sequence"/>
</dbReference>
<evidence type="ECO:0000256" key="4">
    <source>
        <dbReference type="ARBA" id="ARBA00022989"/>
    </source>
</evidence>
<sequence length="79" mass="8497">MTPEDTMSPLIPTALDSAMVILSLIAVILAIIALVFIAKDRRNFSSSIFAALFVCVVPLVGPVFYFIVRRDERRGGGGG</sequence>
<feature type="domain" description="Cardiolipin synthase N-terminal" evidence="7">
    <location>
        <begin position="28"/>
        <end position="70"/>
    </location>
</feature>
<evidence type="ECO:0000256" key="3">
    <source>
        <dbReference type="ARBA" id="ARBA00022692"/>
    </source>
</evidence>
<gene>
    <name evidence="8" type="ORF">L1O03_00665</name>
</gene>
<organism evidence="8 9">
    <name type="scientific">Corynebacterium uropygiale</name>
    <dbReference type="NCBI Taxonomy" id="1775911"/>
    <lineage>
        <taxon>Bacteria</taxon>
        <taxon>Bacillati</taxon>
        <taxon>Actinomycetota</taxon>
        <taxon>Actinomycetes</taxon>
        <taxon>Mycobacteriales</taxon>
        <taxon>Corynebacteriaceae</taxon>
        <taxon>Corynebacterium</taxon>
    </lineage>
</organism>
<accession>A0A9X1QLZ2</accession>
<evidence type="ECO:0000256" key="2">
    <source>
        <dbReference type="ARBA" id="ARBA00022475"/>
    </source>
</evidence>
<evidence type="ECO:0000313" key="8">
    <source>
        <dbReference type="EMBL" id="MCF4005694.1"/>
    </source>
</evidence>
<dbReference type="Pfam" id="PF13396">
    <property type="entry name" value="PLDc_N"/>
    <property type="match status" value="1"/>
</dbReference>
<evidence type="ECO:0000259" key="7">
    <source>
        <dbReference type="Pfam" id="PF13396"/>
    </source>
</evidence>
<feature type="transmembrane region" description="Helical" evidence="6">
    <location>
        <begin position="20"/>
        <end position="37"/>
    </location>
</feature>
<keyword evidence="5 6" id="KW-0472">Membrane</keyword>
<keyword evidence="9" id="KW-1185">Reference proteome</keyword>
<evidence type="ECO:0000256" key="1">
    <source>
        <dbReference type="ARBA" id="ARBA00004651"/>
    </source>
</evidence>
<comment type="subcellular location">
    <subcellularLocation>
        <location evidence="1">Cell membrane</location>
        <topology evidence="1">Multi-pass membrane protein</topology>
    </subcellularLocation>
</comment>
<dbReference type="EMBL" id="JAKGSI010000001">
    <property type="protein sequence ID" value="MCF4005694.1"/>
    <property type="molecule type" value="Genomic_DNA"/>
</dbReference>
<reference evidence="8" key="1">
    <citation type="submission" date="2022-01" db="EMBL/GenBank/DDBJ databases">
        <title>Corynebacterium sp. nov isolated from isolated from the feces of the greater white-fronted geese (Anser albifrons) at Poyang Lake, PR China.</title>
        <authorList>
            <person name="Liu Q."/>
        </authorList>
    </citation>
    <scope>NUCLEOTIDE SEQUENCE</scope>
    <source>
        <strain evidence="8">JCM 32435</strain>
    </source>
</reference>